<dbReference type="PANTHER" id="PTHR12935">
    <property type="entry name" value="GAMMA-GLUTAMYLCYCLOTRANSFERASE"/>
    <property type="match status" value="1"/>
</dbReference>
<evidence type="ECO:0000313" key="8">
    <source>
        <dbReference type="EMBL" id="CEK70687.1"/>
    </source>
</evidence>
<evidence type="ECO:0000256" key="2">
    <source>
        <dbReference type="ARBA" id="ARBA00023239"/>
    </source>
</evidence>
<dbReference type="SUPFAM" id="SSF110857">
    <property type="entry name" value="Gamma-glutamyl cyclotransferase-like"/>
    <property type="match status" value="1"/>
</dbReference>
<keyword evidence="2" id="KW-0456">Lyase</keyword>
<dbReference type="InterPro" id="IPR036568">
    <property type="entry name" value="GGCT-like_sf"/>
</dbReference>
<dbReference type="Gene3D" id="3.10.490.10">
    <property type="entry name" value="Gamma-glutamyl cyclotransferase-like"/>
    <property type="match status" value="1"/>
</dbReference>
<feature type="binding site" evidence="4">
    <location>
        <position position="129"/>
    </location>
    <ligand>
        <name>substrate</name>
    </ligand>
</feature>
<dbReference type="Pfam" id="PF13772">
    <property type="entry name" value="AIG2_2"/>
    <property type="match status" value="1"/>
</dbReference>
<dbReference type="AlphaFoldDB" id="A0A0B6ZSF3"/>
<accession>A0A0B6ZSF3</accession>
<dbReference type="InterPro" id="IPR013024">
    <property type="entry name" value="GGCT-like"/>
</dbReference>
<dbReference type="EMBL" id="HACG01023820">
    <property type="protein sequence ID" value="CEK70685.1"/>
    <property type="molecule type" value="Transcribed_RNA"/>
</dbReference>
<evidence type="ECO:0000313" key="6">
    <source>
        <dbReference type="EMBL" id="CEK70685.1"/>
    </source>
</evidence>
<reference evidence="6" key="1">
    <citation type="submission" date="2014-12" db="EMBL/GenBank/DDBJ databases">
        <title>Insight into the proteome of Arion vulgaris.</title>
        <authorList>
            <person name="Aradska J."/>
            <person name="Bulat T."/>
            <person name="Smidak R."/>
            <person name="Sarate P."/>
            <person name="Gangsoo J."/>
            <person name="Sialana F."/>
            <person name="Bilban M."/>
            <person name="Lubec G."/>
        </authorList>
    </citation>
    <scope>NUCLEOTIDE SEQUENCE</scope>
    <source>
        <tissue evidence="6">Skin</tissue>
    </source>
</reference>
<protein>
    <recommendedName>
        <fullName evidence="1">gamma-glutamylcyclotransferase</fullName>
        <ecNumber evidence="1">4.3.2.9</ecNumber>
    </recommendedName>
</protein>
<feature type="active site" description="Proton acceptor" evidence="3">
    <location>
        <position position="90"/>
    </location>
</feature>
<dbReference type="EMBL" id="HACG01023818">
    <property type="protein sequence ID" value="CEK70683.1"/>
    <property type="molecule type" value="Transcribed_RNA"/>
</dbReference>
<dbReference type="CDD" id="cd06661">
    <property type="entry name" value="GGCT_like"/>
    <property type="match status" value="1"/>
</dbReference>
<dbReference type="InterPro" id="IPR017939">
    <property type="entry name" value="G-Glutamylcylcotransferase"/>
</dbReference>
<organism evidence="6">
    <name type="scientific">Arion vulgaris</name>
    <dbReference type="NCBI Taxonomy" id="1028688"/>
    <lineage>
        <taxon>Eukaryota</taxon>
        <taxon>Metazoa</taxon>
        <taxon>Spiralia</taxon>
        <taxon>Lophotrochozoa</taxon>
        <taxon>Mollusca</taxon>
        <taxon>Gastropoda</taxon>
        <taxon>Heterobranchia</taxon>
        <taxon>Euthyneura</taxon>
        <taxon>Panpulmonata</taxon>
        <taxon>Eupulmonata</taxon>
        <taxon>Stylommatophora</taxon>
        <taxon>Helicina</taxon>
        <taxon>Arionoidea</taxon>
        <taxon>Arionidae</taxon>
        <taxon>Arion</taxon>
    </lineage>
</organism>
<dbReference type="EMBL" id="HACG01023822">
    <property type="protein sequence ID" value="CEK70687.1"/>
    <property type="molecule type" value="Transcribed_RNA"/>
</dbReference>
<sequence>MGTQKRISSNISYGSNLLRERILINNPTAEIYGIGKLSGYKLMFDTPIGCEHSKWYGAHATIRPAESVNYVCGVIWDVHLEDMDSLDSQEAFYDPIEVQVLGDSGGYVTCRTYEMIQETTGDCLPSPHYKKVVIDGAKQNELPEEYIEYLECFPDNGVTDTPPNYRKVMDMVEIMNEEDSCEKHHRNENGIRF</sequence>
<evidence type="ECO:0000256" key="4">
    <source>
        <dbReference type="PIRSR" id="PIRSR617939-2"/>
    </source>
</evidence>
<evidence type="ECO:0000313" key="5">
    <source>
        <dbReference type="EMBL" id="CEK70683.1"/>
    </source>
</evidence>
<dbReference type="GO" id="GO:0003839">
    <property type="term" value="F:gamma-glutamylcyclotransferase activity"/>
    <property type="evidence" value="ECO:0007669"/>
    <property type="project" value="UniProtKB-EC"/>
</dbReference>
<dbReference type="EC" id="4.3.2.9" evidence="1"/>
<dbReference type="EMBL" id="HACG01023821">
    <property type="protein sequence ID" value="CEK70686.1"/>
    <property type="molecule type" value="Transcribed_RNA"/>
</dbReference>
<gene>
    <name evidence="6" type="primary">ORF75222</name>
    <name evidence="5" type="synonym">ORF75215</name>
    <name evidence="7" type="synonym">ORF75225</name>
    <name evidence="8" type="synonym">ORF75228</name>
</gene>
<proteinExistence type="predicted"/>
<evidence type="ECO:0000256" key="3">
    <source>
        <dbReference type="PIRSR" id="PIRSR617939-1"/>
    </source>
</evidence>
<dbReference type="PANTHER" id="PTHR12935:SF0">
    <property type="entry name" value="GAMMA-GLUTAMYLCYCLOTRANSFERASE"/>
    <property type="match status" value="1"/>
</dbReference>
<evidence type="ECO:0000313" key="7">
    <source>
        <dbReference type="EMBL" id="CEK70686.1"/>
    </source>
</evidence>
<name>A0A0B6ZSF3_9EUPU</name>
<evidence type="ECO:0000256" key="1">
    <source>
        <dbReference type="ARBA" id="ARBA00012346"/>
    </source>
</evidence>